<organism evidence="2 3">
    <name type="scientific">Indicator maculatus</name>
    <name type="common">spotted honeyguide</name>
    <dbReference type="NCBI Taxonomy" id="545262"/>
    <lineage>
        <taxon>Eukaryota</taxon>
        <taxon>Metazoa</taxon>
        <taxon>Chordata</taxon>
        <taxon>Craniata</taxon>
        <taxon>Vertebrata</taxon>
        <taxon>Euteleostomi</taxon>
        <taxon>Archelosauria</taxon>
        <taxon>Archosauria</taxon>
        <taxon>Dinosauria</taxon>
        <taxon>Saurischia</taxon>
        <taxon>Theropoda</taxon>
        <taxon>Coelurosauria</taxon>
        <taxon>Aves</taxon>
        <taxon>Neognathae</taxon>
        <taxon>Neoaves</taxon>
        <taxon>Telluraves</taxon>
        <taxon>Coraciimorphae</taxon>
        <taxon>Piciformes</taxon>
        <taxon>Indicatoridae</taxon>
        <taxon>Indicator</taxon>
    </lineage>
</organism>
<evidence type="ECO:0000256" key="1">
    <source>
        <dbReference type="SAM" id="MobiDB-lite"/>
    </source>
</evidence>
<name>A0A7L1GY47_9PICI</name>
<dbReference type="Proteomes" id="UP000557230">
    <property type="component" value="Unassembled WGS sequence"/>
</dbReference>
<dbReference type="InterPro" id="IPR039212">
    <property type="entry name" value="RBFA_mitochondrial"/>
</dbReference>
<dbReference type="EMBL" id="VXBD01014417">
    <property type="protein sequence ID" value="NXN18792.1"/>
    <property type="molecule type" value="Genomic_DNA"/>
</dbReference>
<keyword evidence="3" id="KW-1185">Reference proteome</keyword>
<dbReference type="PANTHER" id="PTHR14725">
    <property type="entry name" value="RIBOSOME-BINDING FACTOR A, MITOCHONDRIAL-RELATED"/>
    <property type="match status" value="1"/>
</dbReference>
<feature type="non-terminal residue" evidence="2">
    <location>
        <position position="290"/>
    </location>
</feature>
<dbReference type="InterPro" id="IPR023799">
    <property type="entry name" value="RbfA_dom_sf"/>
</dbReference>
<accession>A0A7L1GY47</accession>
<dbReference type="InterPro" id="IPR015946">
    <property type="entry name" value="KH_dom-like_a/b"/>
</dbReference>
<evidence type="ECO:0000313" key="3">
    <source>
        <dbReference type="Proteomes" id="UP000557230"/>
    </source>
</evidence>
<gene>
    <name evidence="2" type="primary">Rbfa</name>
    <name evidence="2" type="ORF">INDMAC_R11328</name>
</gene>
<proteinExistence type="predicted"/>
<feature type="non-terminal residue" evidence="2">
    <location>
        <position position="1"/>
    </location>
</feature>
<dbReference type="Gene3D" id="3.30.300.20">
    <property type="match status" value="1"/>
</dbReference>
<evidence type="ECO:0000313" key="2">
    <source>
        <dbReference type="EMBL" id="NXN18792.1"/>
    </source>
</evidence>
<dbReference type="SUPFAM" id="SSF89919">
    <property type="entry name" value="Ribosome-binding factor A, RbfA"/>
    <property type="match status" value="1"/>
</dbReference>
<sequence>RKKFWYDSPTLGSRMMLKPTEVASVPQNEQRRTKREDSIRCRVLNSLIHKALADMMTTCEISQELYDLQLDICKATFSPLQVSLASNFSACRIYWNPVATTEKESYIERVLQRSAPRIRYLLTSRQIVGNMPPVVFVKDREGAAVREVEELLSVADFGPPEEETLPQDDSRELLSSAAQPAEPPLRPNLFGIDHAALHKQIMDYKRLKVSREMGGSAWTEEQKQQLSRMQKQRKRKPSGEPPDDDLTPQQYLQGRQEAEHCRNDTELGVDYELEDDLQEEAEELGKALSQ</sequence>
<dbReference type="OrthoDB" id="418445at2759"/>
<comment type="caution">
    <text evidence="2">The sequence shown here is derived from an EMBL/GenBank/DDBJ whole genome shotgun (WGS) entry which is preliminary data.</text>
</comment>
<feature type="compositionally biased region" description="Basic and acidic residues" evidence="1">
    <location>
        <begin position="256"/>
        <end position="265"/>
    </location>
</feature>
<dbReference type="PANTHER" id="PTHR14725:SF0">
    <property type="entry name" value="RIBOSOME-BINDING FACTOR A, MITOCHONDRIAL-RELATED"/>
    <property type="match status" value="1"/>
</dbReference>
<protein>
    <submittedName>
        <fullName evidence="2">RBFA factor</fullName>
    </submittedName>
</protein>
<dbReference type="GO" id="GO:0006364">
    <property type="term" value="P:rRNA processing"/>
    <property type="evidence" value="ECO:0007669"/>
    <property type="project" value="InterPro"/>
</dbReference>
<reference evidence="2 3" key="1">
    <citation type="submission" date="2019-09" db="EMBL/GenBank/DDBJ databases">
        <title>Bird 10,000 Genomes (B10K) Project - Family phase.</title>
        <authorList>
            <person name="Zhang G."/>
        </authorList>
    </citation>
    <scope>NUCLEOTIDE SEQUENCE [LARGE SCALE GENOMIC DNA]</scope>
    <source>
        <strain evidence="2">B10K-DU-001-78</strain>
        <tissue evidence="2">Muscle</tissue>
    </source>
</reference>
<dbReference type="AlphaFoldDB" id="A0A7L1GY47"/>
<feature type="region of interest" description="Disordered" evidence="1">
    <location>
        <begin position="215"/>
        <end position="290"/>
    </location>
</feature>
<dbReference type="InterPro" id="IPR000238">
    <property type="entry name" value="RbfA"/>
</dbReference>
<feature type="compositionally biased region" description="Acidic residues" evidence="1">
    <location>
        <begin position="267"/>
        <end position="282"/>
    </location>
</feature>
<dbReference type="Pfam" id="PF02033">
    <property type="entry name" value="RBFA"/>
    <property type="match status" value="1"/>
</dbReference>